<dbReference type="Proteomes" id="UP001139451">
    <property type="component" value="Unassembled WGS sequence"/>
</dbReference>
<dbReference type="Gene3D" id="1.20.1260.10">
    <property type="match status" value="1"/>
</dbReference>
<dbReference type="PANTHER" id="PTHR36933:SF1">
    <property type="entry name" value="SLL0788 PROTEIN"/>
    <property type="match status" value="1"/>
</dbReference>
<dbReference type="InterPro" id="IPR012347">
    <property type="entry name" value="Ferritin-like"/>
</dbReference>
<dbReference type="InterPro" id="IPR005183">
    <property type="entry name" value="DUF305_CopM-like"/>
</dbReference>
<dbReference type="EMBL" id="JAMLDX010000009">
    <property type="protein sequence ID" value="MCP3731392.1"/>
    <property type="molecule type" value="Genomic_DNA"/>
</dbReference>
<sequence length="106" mass="11506">MNQAAAHAIEATSPAGKEVSSTAAYKAAHHEMMTAMNVPYTGDADIDFMRGMIPHHEGAVAMAKVVLEHGRDPKVRKLAATVVEAQQREIAQMNAWLSRHSSSLRL</sequence>
<comment type="caution">
    <text evidence="2">The sequence shown here is derived from an EMBL/GenBank/DDBJ whole genome shotgun (WGS) entry which is preliminary data.</text>
</comment>
<dbReference type="Pfam" id="PF03713">
    <property type="entry name" value="DUF305"/>
    <property type="match status" value="1"/>
</dbReference>
<reference evidence="2" key="1">
    <citation type="submission" date="2022-05" db="EMBL/GenBank/DDBJ databases">
        <title>Sphingomonas sp. strain MG17 Genome sequencing and assembly.</title>
        <authorList>
            <person name="Kim I."/>
        </authorList>
    </citation>
    <scope>NUCLEOTIDE SEQUENCE</scope>
    <source>
        <strain evidence="2">MG17</strain>
    </source>
</reference>
<proteinExistence type="predicted"/>
<gene>
    <name evidence="2" type="ORF">M9978_13250</name>
</gene>
<dbReference type="PANTHER" id="PTHR36933">
    <property type="entry name" value="SLL0788 PROTEIN"/>
    <property type="match status" value="1"/>
</dbReference>
<keyword evidence="3" id="KW-1185">Reference proteome</keyword>
<feature type="domain" description="DUF305" evidence="1">
    <location>
        <begin position="12"/>
        <end position="97"/>
    </location>
</feature>
<dbReference type="AlphaFoldDB" id="A0A9X2HKL1"/>
<evidence type="ECO:0000259" key="1">
    <source>
        <dbReference type="Pfam" id="PF03713"/>
    </source>
</evidence>
<evidence type="ECO:0000313" key="3">
    <source>
        <dbReference type="Proteomes" id="UP001139451"/>
    </source>
</evidence>
<accession>A0A9X2HKL1</accession>
<organism evidence="2 3">
    <name type="scientific">Sphingomonas tagetis</name>
    <dbReference type="NCBI Taxonomy" id="2949092"/>
    <lineage>
        <taxon>Bacteria</taxon>
        <taxon>Pseudomonadati</taxon>
        <taxon>Pseudomonadota</taxon>
        <taxon>Alphaproteobacteria</taxon>
        <taxon>Sphingomonadales</taxon>
        <taxon>Sphingomonadaceae</taxon>
        <taxon>Sphingomonas</taxon>
    </lineage>
</organism>
<name>A0A9X2HKL1_9SPHN</name>
<protein>
    <submittedName>
        <fullName evidence="2">DUF305 domain-containing protein</fullName>
    </submittedName>
</protein>
<evidence type="ECO:0000313" key="2">
    <source>
        <dbReference type="EMBL" id="MCP3731392.1"/>
    </source>
</evidence>